<keyword evidence="2" id="KW-0547">Nucleotide-binding</keyword>
<dbReference type="GO" id="GO:0005524">
    <property type="term" value="F:ATP binding"/>
    <property type="evidence" value="ECO:0007669"/>
    <property type="project" value="UniProtKB-KW"/>
</dbReference>
<dbReference type="Pfam" id="PF04016">
    <property type="entry name" value="DUF364"/>
    <property type="match status" value="1"/>
</dbReference>
<gene>
    <name evidence="2" type="ORF">ASZ90_001706</name>
</gene>
<dbReference type="Gene3D" id="3.40.50.11590">
    <property type="match status" value="1"/>
</dbReference>
<dbReference type="AlphaFoldDB" id="A0A0W8G5G6"/>
<keyword evidence="2" id="KW-0067">ATP-binding</keyword>
<evidence type="ECO:0000313" key="2">
    <source>
        <dbReference type="EMBL" id="KUG28408.1"/>
    </source>
</evidence>
<organism evidence="2">
    <name type="scientific">hydrocarbon metagenome</name>
    <dbReference type="NCBI Taxonomy" id="938273"/>
    <lineage>
        <taxon>unclassified sequences</taxon>
        <taxon>metagenomes</taxon>
        <taxon>ecological metagenomes</taxon>
    </lineage>
</organism>
<name>A0A0W8G5G6_9ZZZZ</name>
<protein>
    <submittedName>
        <fullName evidence="2">Molybdenum transport atp-binding protein modc</fullName>
    </submittedName>
</protein>
<dbReference type="SUPFAM" id="SSF159713">
    <property type="entry name" value="Dhaf3308-like"/>
    <property type="match status" value="1"/>
</dbReference>
<feature type="domain" description="Putative heavy-metal chelation" evidence="1">
    <location>
        <begin position="98"/>
        <end position="228"/>
    </location>
</feature>
<comment type="caution">
    <text evidence="2">The sequence shown here is derived from an EMBL/GenBank/DDBJ whole genome shotgun (WGS) entry which is preliminary data.</text>
</comment>
<dbReference type="EMBL" id="LNQE01000221">
    <property type="protein sequence ID" value="KUG28408.1"/>
    <property type="molecule type" value="Genomic_DNA"/>
</dbReference>
<dbReference type="InterPro" id="IPR007161">
    <property type="entry name" value="DUF364"/>
</dbReference>
<sequence>MRNSQSAIAAAVRREAAARADEAVKRVVAGTLLVGVQGTHVGLCTNVAGEAFAPEPGGTLHGLLSGLEVAGLDGRAASLAVAAAGALLPPPPVSGKKAQDIVLERGRGRRVVVVGHFPFVEKMGPAFASFCVLERSPRPGDLPAGQAETVLPEAQVVAITASALANGSLGSLLDLCAPEAFVLLVGPSTPFAVSLFEFGIDVLCGNKVTDAQTLLDGVGRGQAYRTLGGLAAVCAVREDFVKKIR</sequence>
<reference evidence="2" key="1">
    <citation type="journal article" date="2015" name="Proc. Natl. Acad. Sci. U.S.A.">
        <title>Networks of energetic and metabolic interactions define dynamics in microbial communities.</title>
        <authorList>
            <person name="Embree M."/>
            <person name="Liu J.K."/>
            <person name="Al-Bassam M.M."/>
            <person name="Zengler K."/>
        </authorList>
    </citation>
    <scope>NUCLEOTIDE SEQUENCE</scope>
</reference>
<evidence type="ECO:0000259" key="1">
    <source>
        <dbReference type="Pfam" id="PF04016"/>
    </source>
</evidence>
<proteinExistence type="predicted"/>
<accession>A0A0W8G5G6</accession>